<organism evidence="1 2">
    <name type="scientific">Agrobacterium fabrum</name>
    <dbReference type="NCBI Taxonomy" id="1176649"/>
    <lineage>
        <taxon>Bacteria</taxon>
        <taxon>Pseudomonadati</taxon>
        <taxon>Pseudomonadota</taxon>
        <taxon>Alphaproteobacteria</taxon>
        <taxon>Hyphomicrobiales</taxon>
        <taxon>Rhizobiaceae</taxon>
        <taxon>Rhizobium/Agrobacterium group</taxon>
        <taxon>Agrobacterium</taxon>
        <taxon>Agrobacterium tumefaciens complex</taxon>
    </lineage>
</organism>
<dbReference type="Gene3D" id="3.30.460.40">
    <property type="match status" value="1"/>
</dbReference>
<protein>
    <recommendedName>
        <fullName evidence="3">Amino acid transporter</fullName>
    </recommendedName>
</protein>
<accession>A0A7Y0XMN5</accession>
<evidence type="ECO:0000313" key="1">
    <source>
        <dbReference type="EMBL" id="SDK20191.1"/>
    </source>
</evidence>
<name>A0A7Y0XMN5_9HYPH</name>
<dbReference type="RefSeq" id="WP_010973694.1">
    <property type="nucleotide sequence ID" value="NZ_CP043963.1"/>
</dbReference>
<proteinExistence type="predicted"/>
<gene>
    <name evidence="1" type="ORF">SAMN05428983_4205</name>
</gene>
<reference evidence="1 2" key="1">
    <citation type="submission" date="2016-10" db="EMBL/GenBank/DDBJ databases">
        <authorList>
            <person name="Varghese N."/>
            <person name="Submissions S."/>
        </authorList>
    </citation>
    <scope>NUCLEOTIDE SEQUENCE [LARGE SCALE GENOMIC DNA]</scope>
    <source>
        <strain evidence="1 2">PDC82</strain>
    </source>
</reference>
<dbReference type="OMA" id="WALDLWH"/>
<dbReference type="AlphaFoldDB" id="A0A7Y0XMN5"/>
<evidence type="ECO:0000313" key="2">
    <source>
        <dbReference type="Proteomes" id="UP000198917"/>
    </source>
</evidence>
<dbReference type="InterPro" id="IPR019646">
    <property type="entry name" value="Aminoglyc_AdlTrfase"/>
</dbReference>
<dbReference type="Pfam" id="PF10706">
    <property type="entry name" value="Aminoglyc_resit"/>
    <property type="match status" value="1"/>
</dbReference>
<comment type="caution">
    <text evidence="1">The sequence shown here is derived from an EMBL/GenBank/DDBJ whole genome shotgun (WGS) entry which is preliminary data.</text>
</comment>
<sequence>MIMNNHRMLPDQDAWEPWSPAELSRRLSGISRPWCIVGGWALDLWHGSTMREHDDLEFTVLREDLEIFRRELSEMEFYTVNDGVLERLPPDRQPASEIFQIWCFDRTAKCWRVDMMIEPGTDDTWAYKRNPEITRPRTDMVALTADGIPYLNPSAVLLFKAKHRRPKDEQDFVNAHPKLLLSERRWLRNCLELLHPGHEWAQAL</sequence>
<dbReference type="Proteomes" id="UP000198917">
    <property type="component" value="Unassembled WGS sequence"/>
</dbReference>
<dbReference type="InterPro" id="IPR043519">
    <property type="entry name" value="NT_sf"/>
</dbReference>
<evidence type="ECO:0008006" key="3">
    <source>
        <dbReference type="Google" id="ProtNLM"/>
    </source>
</evidence>
<dbReference type="EMBL" id="FNEW01000005">
    <property type="protein sequence ID" value="SDK20191.1"/>
    <property type="molecule type" value="Genomic_DNA"/>
</dbReference>
<dbReference type="GeneID" id="1136139"/>
<dbReference type="SUPFAM" id="SSF81301">
    <property type="entry name" value="Nucleotidyltransferase"/>
    <property type="match status" value="1"/>
</dbReference>